<dbReference type="GO" id="GO:0046872">
    <property type="term" value="F:metal ion binding"/>
    <property type="evidence" value="ECO:0007669"/>
    <property type="project" value="UniProtKB-KW"/>
</dbReference>
<dbReference type="SFLD" id="SFLDG01386">
    <property type="entry name" value="main_SPASM_domain-containing"/>
    <property type="match status" value="1"/>
</dbReference>
<dbReference type="PANTHER" id="PTHR22960">
    <property type="entry name" value="MOLYBDOPTERIN COFACTOR SYNTHESIS PROTEIN A"/>
    <property type="match status" value="1"/>
</dbReference>
<dbReference type="SFLD" id="SFLDG01067">
    <property type="entry name" value="SPASM/twitch_domain_containing"/>
    <property type="match status" value="1"/>
</dbReference>
<dbReference type="GO" id="GO:0006777">
    <property type="term" value="P:Mo-molybdopterin cofactor biosynthetic process"/>
    <property type="evidence" value="ECO:0007669"/>
    <property type="project" value="UniProtKB-KW"/>
</dbReference>
<dbReference type="InterPro" id="IPR007197">
    <property type="entry name" value="rSAM"/>
</dbReference>
<keyword evidence="2" id="KW-0949">S-adenosyl-L-methionine</keyword>
<keyword evidence="7" id="KW-0456">Lyase</keyword>
<evidence type="ECO:0000259" key="8">
    <source>
        <dbReference type="PROSITE" id="PS51918"/>
    </source>
</evidence>
<dbReference type="Proteomes" id="UP001277183">
    <property type="component" value="Unassembled WGS sequence"/>
</dbReference>
<dbReference type="PANTHER" id="PTHR22960:SF0">
    <property type="entry name" value="MOLYBDENUM COFACTOR BIOSYNTHESIS PROTEIN 1"/>
    <property type="match status" value="1"/>
</dbReference>
<keyword evidence="6" id="KW-0501">Molybdenum cofactor biosynthesis</keyword>
<dbReference type="GO" id="GO:0061798">
    <property type="term" value="F:GTP 3',8'-cyclase activity"/>
    <property type="evidence" value="ECO:0007669"/>
    <property type="project" value="TreeGrafter"/>
</dbReference>
<evidence type="ECO:0000256" key="6">
    <source>
        <dbReference type="ARBA" id="ARBA00023150"/>
    </source>
</evidence>
<dbReference type="RefSeq" id="WP_266143719.1">
    <property type="nucleotide sequence ID" value="NZ_JAWZVU010000019.1"/>
</dbReference>
<accession>A0AAW9EVN8</accession>
<evidence type="ECO:0000256" key="3">
    <source>
        <dbReference type="ARBA" id="ARBA00022723"/>
    </source>
</evidence>
<dbReference type="CDD" id="cd01335">
    <property type="entry name" value="Radical_SAM"/>
    <property type="match status" value="1"/>
</dbReference>
<protein>
    <submittedName>
        <fullName evidence="9">Radical SAM protein</fullName>
    </submittedName>
</protein>
<dbReference type="InterPro" id="IPR006638">
    <property type="entry name" value="Elp3/MiaA/NifB-like_rSAM"/>
</dbReference>
<dbReference type="InterPro" id="IPR058240">
    <property type="entry name" value="rSAM_sf"/>
</dbReference>
<dbReference type="SUPFAM" id="SSF102114">
    <property type="entry name" value="Radical SAM enzymes"/>
    <property type="match status" value="1"/>
</dbReference>
<evidence type="ECO:0000256" key="5">
    <source>
        <dbReference type="ARBA" id="ARBA00023014"/>
    </source>
</evidence>
<comment type="caution">
    <text evidence="9">The sequence shown here is derived from an EMBL/GenBank/DDBJ whole genome shotgun (WGS) entry which is preliminary data.</text>
</comment>
<dbReference type="AlphaFoldDB" id="A0AAW9EVN8"/>
<evidence type="ECO:0000256" key="1">
    <source>
        <dbReference type="ARBA" id="ARBA00001966"/>
    </source>
</evidence>
<evidence type="ECO:0000313" key="9">
    <source>
        <dbReference type="EMBL" id="MDX7719401.1"/>
    </source>
</evidence>
<keyword evidence="3" id="KW-0479">Metal-binding</keyword>
<sequence length="309" mass="34321">MRSQYFRLSITNQCTLNCYFCHNEGQDKKRDEGALLSCDDIVWVCKQMKAHGFSKFKLTGGEPLLRKDLPNIVARVLALGIDDLSIITNGTLLGRRVAELAAAGLPRLNVSLYSLSPALFYEHNGGSTSKLESVKRGIDLAIEHGYTDMKINYVFHGKERIDDFKAALKYVGERNLTLVVLPLIPLNAKASDEEITLQQLYSIIAEIGIVDEVPIIDAEGIRRRLITTSTGGKILLRIDELKDRLPFSRCNECDNKSECREGIFPLRMSADGMFRPCLAGGMGVVDARDAIRDRNEVLFGHLVTSIMGG</sequence>
<dbReference type="InterPro" id="IPR013785">
    <property type="entry name" value="Aldolase_TIM"/>
</dbReference>
<dbReference type="SMART" id="SM00729">
    <property type="entry name" value="Elp3"/>
    <property type="match status" value="1"/>
</dbReference>
<proteinExistence type="predicted"/>
<organism evidence="9 10">
    <name type="scientific">Aeromonas caviae</name>
    <name type="common">Aeromonas punctata</name>
    <dbReference type="NCBI Taxonomy" id="648"/>
    <lineage>
        <taxon>Bacteria</taxon>
        <taxon>Pseudomonadati</taxon>
        <taxon>Pseudomonadota</taxon>
        <taxon>Gammaproteobacteria</taxon>
        <taxon>Aeromonadales</taxon>
        <taxon>Aeromonadaceae</taxon>
        <taxon>Aeromonas</taxon>
    </lineage>
</organism>
<evidence type="ECO:0000256" key="4">
    <source>
        <dbReference type="ARBA" id="ARBA00023004"/>
    </source>
</evidence>
<reference evidence="9" key="1">
    <citation type="submission" date="2023-11" db="EMBL/GenBank/DDBJ databases">
        <title>WGS of Aeromonas in Northern Israel.</title>
        <authorList>
            <person name="Hershko Y."/>
        </authorList>
    </citation>
    <scope>NUCLEOTIDE SEQUENCE</scope>
    <source>
        <strain evidence="9">77416</strain>
    </source>
</reference>
<gene>
    <name evidence="9" type="ORF">SJS77_02775</name>
</gene>
<dbReference type="GO" id="GO:0051536">
    <property type="term" value="F:iron-sulfur cluster binding"/>
    <property type="evidence" value="ECO:0007669"/>
    <property type="project" value="UniProtKB-KW"/>
</dbReference>
<dbReference type="SFLD" id="SFLDS00029">
    <property type="entry name" value="Radical_SAM"/>
    <property type="match status" value="1"/>
</dbReference>
<keyword evidence="4" id="KW-0408">Iron</keyword>
<dbReference type="Gene3D" id="3.20.20.70">
    <property type="entry name" value="Aldolase class I"/>
    <property type="match status" value="1"/>
</dbReference>
<dbReference type="Pfam" id="PF04055">
    <property type="entry name" value="Radical_SAM"/>
    <property type="match status" value="1"/>
</dbReference>
<keyword evidence="5" id="KW-0411">Iron-sulfur</keyword>
<name>A0AAW9EVN8_AERCA</name>
<evidence type="ECO:0000313" key="10">
    <source>
        <dbReference type="Proteomes" id="UP001277183"/>
    </source>
</evidence>
<comment type="cofactor">
    <cofactor evidence="1">
        <name>[4Fe-4S] cluster</name>
        <dbReference type="ChEBI" id="CHEBI:49883"/>
    </cofactor>
</comment>
<dbReference type="EMBL" id="JAWZVU010000019">
    <property type="protein sequence ID" value="MDX7719401.1"/>
    <property type="molecule type" value="Genomic_DNA"/>
</dbReference>
<dbReference type="PROSITE" id="PS51918">
    <property type="entry name" value="RADICAL_SAM"/>
    <property type="match status" value="1"/>
</dbReference>
<evidence type="ECO:0000256" key="2">
    <source>
        <dbReference type="ARBA" id="ARBA00022691"/>
    </source>
</evidence>
<feature type="domain" description="Radical SAM core" evidence="8">
    <location>
        <begin position="1"/>
        <end position="222"/>
    </location>
</feature>
<dbReference type="InterPro" id="IPR050105">
    <property type="entry name" value="MoCo_biosynth_MoaA/MoaC"/>
</dbReference>
<evidence type="ECO:0000256" key="7">
    <source>
        <dbReference type="ARBA" id="ARBA00023239"/>
    </source>
</evidence>
<dbReference type="GO" id="GO:0061799">
    <property type="term" value="F:cyclic pyranopterin monophosphate synthase activity"/>
    <property type="evidence" value="ECO:0007669"/>
    <property type="project" value="TreeGrafter"/>
</dbReference>